<reference evidence="1 2" key="1">
    <citation type="submission" date="2016-10" db="EMBL/GenBank/DDBJ databases">
        <authorList>
            <person name="de Groot N.N."/>
        </authorList>
    </citation>
    <scope>NUCLEOTIDE SEQUENCE [LARGE SCALE GENOMIC DNA]</scope>
    <source>
        <strain evidence="1 2">CGMCC 4.2023</strain>
    </source>
</reference>
<dbReference type="OrthoDB" id="4234784at2"/>
<organism evidence="1 2">
    <name type="scientific">Actinacidiphila yanglinensis</name>
    <dbReference type="NCBI Taxonomy" id="310779"/>
    <lineage>
        <taxon>Bacteria</taxon>
        <taxon>Bacillati</taxon>
        <taxon>Actinomycetota</taxon>
        <taxon>Actinomycetes</taxon>
        <taxon>Kitasatosporales</taxon>
        <taxon>Streptomycetaceae</taxon>
        <taxon>Actinacidiphila</taxon>
    </lineage>
</organism>
<protein>
    <recommendedName>
        <fullName evidence="3">WXG100 family type VII secretion target</fullName>
    </recommendedName>
</protein>
<dbReference type="RefSeq" id="WP_146088310.1">
    <property type="nucleotide sequence ID" value="NZ_FNVU01000009.1"/>
</dbReference>
<evidence type="ECO:0000313" key="2">
    <source>
        <dbReference type="Proteomes" id="UP000236754"/>
    </source>
</evidence>
<dbReference type="Proteomes" id="UP000236754">
    <property type="component" value="Unassembled WGS sequence"/>
</dbReference>
<evidence type="ECO:0000313" key="1">
    <source>
        <dbReference type="EMBL" id="SEG73065.1"/>
    </source>
</evidence>
<evidence type="ECO:0008006" key="3">
    <source>
        <dbReference type="Google" id="ProtNLM"/>
    </source>
</evidence>
<dbReference type="AlphaFoldDB" id="A0A1H6CK51"/>
<dbReference type="EMBL" id="FNVU01000009">
    <property type="protein sequence ID" value="SEG73065.1"/>
    <property type="molecule type" value="Genomic_DNA"/>
</dbReference>
<keyword evidence="2" id="KW-1185">Reference proteome</keyword>
<sequence>MAGKKVPSPMWQALSDLNTEVQKDLATVNGSLKDADKRMAGGKGAVWVGPTARTWAADLTGAANDVTTQANAFAAYVSSELAAHPKEVTQAEADSERRVLSGRMR</sequence>
<accession>A0A1H6CK51</accession>
<name>A0A1H6CK51_9ACTN</name>
<proteinExistence type="predicted"/>
<gene>
    <name evidence="1" type="ORF">SAMN05216223_10967</name>
</gene>